<sequence length="490" mass="53416">MGISLEDLAPDVPIVSIKVSEGFNYGPTVLQPTLQEYDETSKNGGYSDVTDENGTGLKIPPPPPLDVLGKFTGTFMGFGFNTIFRPLSRNPKTITQFPKTPTDSSTSNLLQLNLTGETQVFGELLEHVPNRGLFDQADIDLIGLPYTQSIVDAMPNPDGTVPDKPPNIHFEPGLWIRVPQVEDMPELAASFCRMGSIPHGTTINAQGFRHAITSKGAPDIDPTDITPLLIEQVGIPPINEPQKTATELEKKRFDNQDADKDTTRRLPQDLSPFIANGTITQKIIDDPNTILRQANEGKNIIENAMFIVSTNAPPGAFGGGTSNIGFNIGSDEGKKTGASREKKSGNANAVDVTAQYWVSKIRAEVELDPSMRVGQKVSPASQGPRDAVPEFYIDNEVEIPSCKKTVTVAYTQIQYSQMVMLDFNGIKWPHVTVATLAPIIDRKKPTLSSAMDFSGYMNLSSIGYRVIRGREMNHPISSDLHFSPGAYVES</sequence>
<dbReference type="KEGG" id="fox:FOXG_10195"/>
<dbReference type="EMBL" id="DS231707">
    <property type="protein sequence ID" value="KNB09666.1"/>
    <property type="molecule type" value="Genomic_DNA"/>
</dbReference>
<feature type="region of interest" description="Disordered" evidence="1">
    <location>
        <begin position="38"/>
        <end position="62"/>
    </location>
</feature>
<proteinExistence type="predicted"/>
<evidence type="ECO:0000313" key="3">
    <source>
        <dbReference type="Proteomes" id="UP000009097"/>
    </source>
</evidence>
<dbReference type="NCBIfam" id="NF040572">
    <property type="entry name" value="heme_bind_FMP"/>
    <property type="match status" value="1"/>
</dbReference>
<name>A0A0J9VFI3_FUSO4</name>
<evidence type="ECO:0000256" key="1">
    <source>
        <dbReference type="SAM" id="MobiDB-lite"/>
    </source>
</evidence>
<dbReference type="OrthoDB" id="1933717at2759"/>
<organism evidence="2 3">
    <name type="scientific">Fusarium oxysporum f. sp. lycopersici (strain 4287 / CBS 123668 / FGSC 9935 / NRRL 34936)</name>
    <name type="common">Fusarium vascular wilt of tomato</name>
    <dbReference type="NCBI Taxonomy" id="426428"/>
    <lineage>
        <taxon>Eukaryota</taxon>
        <taxon>Fungi</taxon>
        <taxon>Dikarya</taxon>
        <taxon>Ascomycota</taxon>
        <taxon>Pezizomycotina</taxon>
        <taxon>Sordariomycetes</taxon>
        <taxon>Hypocreomycetidae</taxon>
        <taxon>Hypocreales</taxon>
        <taxon>Nectriaceae</taxon>
        <taxon>Fusarium</taxon>
        <taxon>Fusarium oxysporum species complex</taxon>
    </lineage>
</organism>
<accession>A0A0J9VFI3</accession>
<protein>
    <submittedName>
        <fullName evidence="2">Uncharacterized protein</fullName>
    </submittedName>
</protein>
<dbReference type="VEuPathDB" id="FungiDB:FOXG_10195"/>
<dbReference type="RefSeq" id="XP_018247711.1">
    <property type="nucleotide sequence ID" value="XM_018389441.1"/>
</dbReference>
<evidence type="ECO:0000313" key="2">
    <source>
        <dbReference type="EMBL" id="KNB09666.1"/>
    </source>
</evidence>
<dbReference type="Proteomes" id="UP000009097">
    <property type="component" value="Unassembled WGS sequence"/>
</dbReference>
<reference evidence="2" key="2">
    <citation type="journal article" date="2010" name="Nature">
        <title>Comparative genomics reveals mobile pathogenicity chromosomes in Fusarium.</title>
        <authorList>
            <person name="Ma L.J."/>
            <person name="van der Does H.C."/>
            <person name="Borkovich K.A."/>
            <person name="Coleman J.J."/>
            <person name="Daboussi M.J."/>
            <person name="Di Pietro A."/>
            <person name="Dufresne M."/>
            <person name="Freitag M."/>
            <person name="Grabherr M."/>
            <person name="Henrissat B."/>
            <person name="Houterman P.M."/>
            <person name="Kang S."/>
            <person name="Shim W.B."/>
            <person name="Woloshuk C."/>
            <person name="Xie X."/>
            <person name="Xu J.R."/>
            <person name="Antoniw J."/>
            <person name="Baker S.E."/>
            <person name="Bluhm B.H."/>
            <person name="Breakspear A."/>
            <person name="Brown D.W."/>
            <person name="Butchko R.A."/>
            <person name="Chapman S."/>
            <person name="Coulson R."/>
            <person name="Coutinho P.M."/>
            <person name="Danchin E.G."/>
            <person name="Diener A."/>
            <person name="Gale L.R."/>
            <person name="Gardiner D.M."/>
            <person name="Goff S."/>
            <person name="Hammond-Kosack K.E."/>
            <person name="Hilburn K."/>
            <person name="Hua-Van A."/>
            <person name="Jonkers W."/>
            <person name="Kazan K."/>
            <person name="Kodira C.D."/>
            <person name="Koehrsen M."/>
            <person name="Kumar L."/>
            <person name="Lee Y.H."/>
            <person name="Li L."/>
            <person name="Manners J.M."/>
            <person name="Miranda-Saavedra D."/>
            <person name="Mukherjee M."/>
            <person name="Park G."/>
            <person name="Park J."/>
            <person name="Park S.Y."/>
            <person name="Proctor R.H."/>
            <person name="Regev A."/>
            <person name="Ruiz-Roldan M.C."/>
            <person name="Sain D."/>
            <person name="Sakthikumar S."/>
            <person name="Sykes S."/>
            <person name="Schwartz D.C."/>
            <person name="Turgeon B.G."/>
            <person name="Wapinski I."/>
            <person name="Yoder O."/>
            <person name="Young S."/>
            <person name="Zeng Q."/>
            <person name="Zhou S."/>
            <person name="Galagan J."/>
            <person name="Cuomo C.A."/>
            <person name="Kistler H.C."/>
            <person name="Rep M."/>
        </authorList>
    </citation>
    <scope>NUCLEOTIDE SEQUENCE [LARGE SCALE GENOMIC DNA]</scope>
    <source>
        <strain evidence="2">4287</strain>
    </source>
</reference>
<reference evidence="2" key="1">
    <citation type="submission" date="2007-04" db="EMBL/GenBank/DDBJ databases">
        <authorList>
            <consortium name="The Broad Institute Genome Sequencing Platform"/>
            <person name="Birren B."/>
            <person name="Lander E."/>
            <person name="Galagan J."/>
            <person name="Nusbaum C."/>
            <person name="Devon K."/>
            <person name="Ma L.-J."/>
            <person name="Jaffe D."/>
            <person name="Butler J."/>
            <person name="Alvarez P."/>
            <person name="Gnerre S."/>
            <person name="Grabherr M."/>
            <person name="Kleber M."/>
            <person name="Mauceli E."/>
            <person name="Brockman W."/>
            <person name="MacCallum I.A."/>
            <person name="Young S."/>
            <person name="LaButti K."/>
            <person name="DeCaprio D."/>
            <person name="Crawford M."/>
            <person name="Koehrsen M."/>
            <person name="Engels R."/>
            <person name="Montgomery P."/>
            <person name="Pearson M."/>
            <person name="Howarth C."/>
            <person name="Larson L."/>
            <person name="White J."/>
            <person name="O'Leary S."/>
            <person name="Kodira C."/>
            <person name="Zeng Q."/>
            <person name="Yandava C."/>
            <person name="Alvarado L."/>
            <person name="Kistler C."/>
            <person name="Shim W.-B."/>
            <person name="Kang S."/>
            <person name="Woloshuk C."/>
        </authorList>
    </citation>
    <scope>NUCLEOTIDE SEQUENCE</scope>
    <source>
        <strain evidence="2">4287</strain>
    </source>
</reference>
<dbReference type="InterPro" id="IPR047975">
    <property type="entry name" value="Heme_bind_FMP"/>
</dbReference>
<gene>
    <name evidence="2" type="ORF">FOXG_10195</name>
</gene>
<dbReference type="AlphaFoldDB" id="A0A0J9VFI3"/>
<dbReference type="GeneID" id="28951689"/>